<comment type="caution">
    <text evidence="2">The sequence shown here is derived from an EMBL/GenBank/DDBJ whole genome shotgun (WGS) entry which is preliminary data.</text>
</comment>
<protein>
    <submittedName>
        <fullName evidence="2">Uncharacterized protein</fullName>
    </submittedName>
</protein>
<dbReference type="AlphaFoldDB" id="A0A498C2A5"/>
<name>A0A498C2A5_9GAMM</name>
<evidence type="ECO:0000313" key="2">
    <source>
        <dbReference type="EMBL" id="RLK50094.1"/>
    </source>
</evidence>
<reference evidence="2 3" key="1">
    <citation type="submission" date="2018-10" db="EMBL/GenBank/DDBJ databases">
        <title>Comparative analysis of microorganisms from saline springs in Andes Mountain Range, Colombia.</title>
        <authorList>
            <person name="Rubin E."/>
        </authorList>
    </citation>
    <scope>NUCLEOTIDE SEQUENCE [LARGE SCALE GENOMIC DNA]</scope>
    <source>
        <strain evidence="2 3">USBA GBX 843</strain>
    </source>
</reference>
<evidence type="ECO:0000256" key="1">
    <source>
        <dbReference type="SAM" id="MobiDB-lite"/>
    </source>
</evidence>
<sequence length="113" mass="11949">MRTSSSHRTSATPPVVPAAGRLQMLPADRFIPAAMALLIGAALTACSSTDDRLRDAQVRPMDRPECQVGSQRRDLDAGVPALIGGTGCRGNPDATHPLNRQPANAVELGRKHD</sequence>
<dbReference type="EMBL" id="RCDC01000007">
    <property type="protein sequence ID" value="RLK50094.1"/>
    <property type="molecule type" value="Genomic_DNA"/>
</dbReference>
<dbReference type="Proteomes" id="UP000274786">
    <property type="component" value="Unassembled WGS sequence"/>
</dbReference>
<accession>A0A498C2A5</accession>
<organism evidence="2 3">
    <name type="scientific">Stenotrophomonas rhizophila</name>
    <dbReference type="NCBI Taxonomy" id="216778"/>
    <lineage>
        <taxon>Bacteria</taxon>
        <taxon>Pseudomonadati</taxon>
        <taxon>Pseudomonadota</taxon>
        <taxon>Gammaproteobacteria</taxon>
        <taxon>Lysobacterales</taxon>
        <taxon>Lysobacteraceae</taxon>
        <taxon>Stenotrophomonas</taxon>
    </lineage>
</organism>
<feature type="region of interest" description="Disordered" evidence="1">
    <location>
        <begin position="83"/>
        <end position="113"/>
    </location>
</feature>
<gene>
    <name evidence="2" type="ORF">BCL79_3587</name>
</gene>
<proteinExistence type="predicted"/>
<evidence type="ECO:0000313" key="3">
    <source>
        <dbReference type="Proteomes" id="UP000274786"/>
    </source>
</evidence>